<accession>A0A9Q9LZB4</accession>
<dbReference type="EMBL" id="CP080776">
    <property type="protein sequence ID" value="UWP95404.1"/>
    <property type="molecule type" value="Genomic_DNA"/>
</dbReference>
<reference evidence="1" key="1">
    <citation type="submission" date="2021-08" db="EMBL/GenBank/DDBJ databases">
        <authorList>
            <person name="Nwanade C."/>
            <person name="Wang M."/>
            <person name="Masoudi A."/>
            <person name="Yu Z."/>
            <person name="Liu J."/>
        </authorList>
    </citation>
    <scope>NUCLEOTIDE SEQUENCE</scope>
    <source>
        <strain evidence="1">S056</strain>
    </source>
</reference>
<evidence type="ECO:0000313" key="2">
    <source>
        <dbReference type="Proteomes" id="UP001057991"/>
    </source>
</evidence>
<sequence length="135" mass="14999">MSEVNLFSRLSGGPDVIEWFGRVPRFHDAQILDIELRLGTPSFLRLHAWNMTDRVGGNDYIVTEKHAVIKIEIDKVHGIHLSEFHVKGIVFGFEINGTLQRTELSWTSSFGTEGEIVGEGVSLSVSPGKPDYASC</sequence>
<protein>
    <submittedName>
        <fullName evidence="1">Uncharacterized protein</fullName>
    </submittedName>
</protein>
<dbReference type="AlphaFoldDB" id="A0A9Q9LZB4"/>
<dbReference type="Proteomes" id="UP001057991">
    <property type="component" value="Chromosome"/>
</dbReference>
<organism evidence="1 2">
    <name type="scientific">Aliiroseovarius crassostreae</name>
    <dbReference type="NCBI Taxonomy" id="154981"/>
    <lineage>
        <taxon>Bacteria</taxon>
        <taxon>Pseudomonadati</taxon>
        <taxon>Pseudomonadota</taxon>
        <taxon>Alphaproteobacteria</taxon>
        <taxon>Rhodobacterales</taxon>
        <taxon>Paracoccaceae</taxon>
        <taxon>Aliiroseovarius</taxon>
    </lineage>
</organism>
<name>A0A9Q9LZB4_9RHOB</name>
<proteinExistence type="predicted"/>
<gene>
    <name evidence="1" type="ORF">K3X48_14770</name>
</gene>
<evidence type="ECO:0000313" key="1">
    <source>
        <dbReference type="EMBL" id="UWP95404.1"/>
    </source>
</evidence>
<dbReference type="RefSeq" id="WP_259806047.1">
    <property type="nucleotide sequence ID" value="NZ_CP080776.1"/>
</dbReference>